<dbReference type="HOGENOM" id="CLU_1656945_0_0_2"/>
<sequence length="159" mass="17879">MGGFGFRFKNDCVVSVVALIVESPVRRGYVMRGGLSQMFLEVDSKYLSEQYSIGLFVEAWAEGEVLGVRRVGGVLSAEEEGAFREHVVGRRVRLYVIPGVFSGVDQLYFDESSWSIFRDAGVFPDEYQVVVRLEKVVVKPDGAVRELALYPYRDVVAKR</sequence>
<name>B1YCC8_PYRNV</name>
<organism evidence="1 2">
    <name type="scientific">Pyrobaculum neutrophilum (strain DSM 2338 / JCM 9278 / NBRC 100436 / V24Sta)</name>
    <name type="common">Thermoproteus neutrophilus</name>
    <dbReference type="NCBI Taxonomy" id="444157"/>
    <lineage>
        <taxon>Archaea</taxon>
        <taxon>Thermoproteota</taxon>
        <taxon>Thermoprotei</taxon>
        <taxon>Thermoproteales</taxon>
        <taxon>Thermoproteaceae</taxon>
        <taxon>Pyrobaculum</taxon>
    </lineage>
</organism>
<evidence type="ECO:0000313" key="1">
    <source>
        <dbReference type="EMBL" id="ACB39441.1"/>
    </source>
</evidence>
<protein>
    <submittedName>
        <fullName evidence="1">Uncharacterized protein</fullName>
    </submittedName>
</protein>
<gene>
    <name evidence="1" type="ordered locus">Tneu_0496</name>
</gene>
<keyword evidence="2" id="KW-1185">Reference proteome</keyword>
<reference evidence="1" key="1">
    <citation type="submission" date="2008-03" db="EMBL/GenBank/DDBJ databases">
        <title>Complete sequence of Thermoproteus neutrophilus V24Sta.</title>
        <authorList>
            <consortium name="US DOE Joint Genome Institute"/>
            <person name="Copeland A."/>
            <person name="Lucas S."/>
            <person name="Lapidus A."/>
            <person name="Glavina del Rio T."/>
            <person name="Dalin E."/>
            <person name="Tice H."/>
            <person name="Bruce D."/>
            <person name="Goodwin L."/>
            <person name="Pitluck S."/>
            <person name="Sims D."/>
            <person name="Brettin T."/>
            <person name="Detter J.C."/>
            <person name="Han C."/>
            <person name="Kuske C.R."/>
            <person name="Schmutz J."/>
            <person name="Larimer F."/>
            <person name="Land M."/>
            <person name="Hauser L."/>
            <person name="Kyrpides N."/>
            <person name="Mikhailova N."/>
            <person name="Biddle J.F."/>
            <person name="Zhang Z."/>
            <person name="Fitz-Gibbon S.T."/>
            <person name="Lowe T.M."/>
            <person name="Saltikov C."/>
            <person name="House C.H."/>
            <person name="Richardson P."/>
        </authorList>
    </citation>
    <scope>NUCLEOTIDE SEQUENCE [LARGE SCALE GENOMIC DNA]</scope>
    <source>
        <strain evidence="1">V24Sta</strain>
    </source>
</reference>
<dbReference type="KEGG" id="tne:Tneu_0496"/>
<dbReference type="Proteomes" id="UP000001694">
    <property type="component" value="Chromosome"/>
</dbReference>
<evidence type="ECO:0000313" key="2">
    <source>
        <dbReference type="Proteomes" id="UP000001694"/>
    </source>
</evidence>
<accession>B1YCC8</accession>
<proteinExistence type="predicted"/>
<dbReference type="EMBL" id="CP001014">
    <property type="protein sequence ID" value="ACB39441.1"/>
    <property type="molecule type" value="Genomic_DNA"/>
</dbReference>
<dbReference type="AlphaFoldDB" id="B1YCC8"/>